<feature type="transmembrane region" description="Helical" evidence="7">
    <location>
        <begin position="65"/>
        <end position="85"/>
    </location>
</feature>
<comment type="similarity">
    <text evidence="2">Belongs to the UPF0410 family.</text>
</comment>
<organism evidence="8 9">
    <name type="scientific">Demequina activiva</name>
    <dbReference type="NCBI Taxonomy" id="1582364"/>
    <lineage>
        <taxon>Bacteria</taxon>
        <taxon>Bacillati</taxon>
        <taxon>Actinomycetota</taxon>
        <taxon>Actinomycetes</taxon>
        <taxon>Micrococcales</taxon>
        <taxon>Demequinaceae</taxon>
        <taxon>Demequina</taxon>
    </lineage>
</organism>
<dbReference type="InterPro" id="IPR007341">
    <property type="entry name" value="Transgly_assoc"/>
</dbReference>
<dbReference type="GO" id="GO:0005886">
    <property type="term" value="C:plasma membrane"/>
    <property type="evidence" value="ECO:0007669"/>
    <property type="project" value="UniProtKB-SubCell"/>
</dbReference>
<reference evidence="8" key="1">
    <citation type="submission" date="2021-01" db="EMBL/GenBank/DDBJ databases">
        <title>Whole genome shotgun sequence of Demequina activiva NBRC 110675.</title>
        <authorList>
            <person name="Komaki H."/>
            <person name="Tamura T."/>
        </authorList>
    </citation>
    <scope>NUCLEOTIDE SEQUENCE</scope>
    <source>
        <strain evidence="8">NBRC 110675</strain>
    </source>
</reference>
<dbReference type="Proteomes" id="UP000652354">
    <property type="component" value="Unassembled WGS sequence"/>
</dbReference>
<feature type="transmembrane region" description="Helical" evidence="7">
    <location>
        <begin position="6"/>
        <end position="26"/>
    </location>
</feature>
<evidence type="ECO:0000256" key="2">
    <source>
        <dbReference type="ARBA" id="ARBA00011006"/>
    </source>
</evidence>
<protein>
    <recommendedName>
        <fullName evidence="10">GlsB/YeaQ/YmgE family stress response membrane protein</fullName>
    </recommendedName>
</protein>
<evidence type="ECO:0000256" key="6">
    <source>
        <dbReference type="ARBA" id="ARBA00023136"/>
    </source>
</evidence>
<comment type="subcellular location">
    <subcellularLocation>
        <location evidence="1">Cell membrane</location>
        <topology evidence="1">Multi-pass membrane protein</topology>
    </subcellularLocation>
</comment>
<dbReference type="EMBL" id="BONR01000001">
    <property type="protein sequence ID" value="GIG53459.1"/>
    <property type="molecule type" value="Genomic_DNA"/>
</dbReference>
<dbReference type="PANTHER" id="PTHR33884:SF3">
    <property type="entry name" value="UPF0410 PROTEIN YMGE"/>
    <property type="match status" value="1"/>
</dbReference>
<evidence type="ECO:0000256" key="4">
    <source>
        <dbReference type="ARBA" id="ARBA00022692"/>
    </source>
</evidence>
<evidence type="ECO:0008006" key="10">
    <source>
        <dbReference type="Google" id="ProtNLM"/>
    </source>
</evidence>
<keyword evidence="6 7" id="KW-0472">Membrane</keyword>
<name>A0A919Q0J3_9MICO</name>
<evidence type="ECO:0000256" key="5">
    <source>
        <dbReference type="ARBA" id="ARBA00022989"/>
    </source>
</evidence>
<keyword evidence="5 7" id="KW-1133">Transmembrane helix</keyword>
<keyword evidence="3" id="KW-1003">Cell membrane</keyword>
<evidence type="ECO:0000256" key="1">
    <source>
        <dbReference type="ARBA" id="ARBA00004651"/>
    </source>
</evidence>
<sequence length="92" mass="9936">MAMGFWDIIGLIFAGLVVGALARLFLRGRQDISIIVTILLGIAGSLAGAWLWRWLGGDDTFGIDWIAFFIGIAVAAALISIYVAIRGRARSR</sequence>
<evidence type="ECO:0000313" key="8">
    <source>
        <dbReference type="EMBL" id="GIG53459.1"/>
    </source>
</evidence>
<feature type="transmembrane region" description="Helical" evidence="7">
    <location>
        <begin position="33"/>
        <end position="53"/>
    </location>
</feature>
<comment type="caution">
    <text evidence="8">The sequence shown here is derived from an EMBL/GenBank/DDBJ whole genome shotgun (WGS) entry which is preliminary data.</text>
</comment>
<evidence type="ECO:0000313" key="9">
    <source>
        <dbReference type="Proteomes" id="UP000652354"/>
    </source>
</evidence>
<evidence type="ECO:0000256" key="3">
    <source>
        <dbReference type="ARBA" id="ARBA00022475"/>
    </source>
</evidence>
<accession>A0A919Q0J3</accession>
<proteinExistence type="inferred from homology"/>
<keyword evidence="9" id="KW-1185">Reference proteome</keyword>
<dbReference type="AlphaFoldDB" id="A0A919Q0J3"/>
<evidence type="ECO:0000256" key="7">
    <source>
        <dbReference type="SAM" id="Phobius"/>
    </source>
</evidence>
<keyword evidence="4 7" id="KW-0812">Transmembrane</keyword>
<gene>
    <name evidence="8" type="ORF">Dac01nite_02110</name>
</gene>
<dbReference type="PANTHER" id="PTHR33884">
    <property type="entry name" value="UPF0410 PROTEIN YMGE"/>
    <property type="match status" value="1"/>
</dbReference>